<protein>
    <submittedName>
        <fullName evidence="1">Abortive infection AbiH-like protein</fullName>
    </submittedName>
</protein>
<reference evidence="1 3" key="1">
    <citation type="submission" date="2018-06" db="EMBL/GenBank/DDBJ databases">
        <title>Genomic Encyclopedia of Archaeal and Bacterial Type Strains, Phase II (KMG-II): from individual species to whole genera.</title>
        <authorList>
            <person name="Goeker M."/>
        </authorList>
    </citation>
    <scope>NUCLEOTIDE SEQUENCE [LARGE SCALE GENOMIC DNA]</scope>
    <source>
        <strain evidence="1 3">DSM 22686</strain>
    </source>
</reference>
<keyword evidence="4" id="KW-1185">Reference proteome</keyword>
<dbReference type="Proteomes" id="UP000249115">
    <property type="component" value="Unassembled WGS sequence"/>
</dbReference>
<dbReference type="Proteomes" id="UP000321927">
    <property type="component" value="Unassembled WGS sequence"/>
</dbReference>
<accession>A0A2W7R4B5</accession>
<gene>
    <name evidence="2" type="ORF">ESW18_00975</name>
    <name evidence="1" type="ORF">LV84_02472</name>
</gene>
<dbReference type="AlphaFoldDB" id="A0A2W7R4B5"/>
<dbReference type="Pfam" id="PF14253">
    <property type="entry name" value="AbiH"/>
    <property type="match status" value="1"/>
</dbReference>
<dbReference type="OrthoDB" id="5903604at2"/>
<comment type="caution">
    <text evidence="1">The sequence shown here is derived from an EMBL/GenBank/DDBJ whole genome shotgun (WGS) entry which is preliminary data.</text>
</comment>
<evidence type="ECO:0000313" key="1">
    <source>
        <dbReference type="EMBL" id="PZX55334.1"/>
    </source>
</evidence>
<dbReference type="InterPro" id="IPR025935">
    <property type="entry name" value="AbiH"/>
</dbReference>
<dbReference type="EMBL" id="QKZU01000009">
    <property type="protein sequence ID" value="PZX55334.1"/>
    <property type="molecule type" value="Genomic_DNA"/>
</dbReference>
<evidence type="ECO:0000313" key="3">
    <source>
        <dbReference type="Proteomes" id="UP000249115"/>
    </source>
</evidence>
<evidence type="ECO:0000313" key="4">
    <source>
        <dbReference type="Proteomes" id="UP000321927"/>
    </source>
</evidence>
<name>A0A2W7R4B5_9BACT</name>
<organism evidence="1 3">
    <name type="scientific">Algoriphagus ratkowskyi</name>
    <dbReference type="NCBI Taxonomy" id="57028"/>
    <lineage>
        <taxon>Bacteria</taxon>
        <taxon>Pseudomonadati</taxon>
        <taxon>Bacteroidota</taxon>
        <taxon>Cytophagia</taxon>
        <taxon>Cytophagales</taxon>
        <taxon>Cyclobacteriaceae</taxon>
        <taxon>Algoriphagus</taxon>
    </lineage>
</organism>
<dbReference type="EMBL" id="VORV01000001">
    <property type="protein sequence ID" value="TXD79735.1"/>
    <property type="molecule type" value="Genomic_DNA"/>
</dbReference>
<dbReference type="RefSeq" id="WP_086501955.1">
    <property type="nucleotide sequence ID" value="NZ_MSSV01000011.1"/>
</dbReference>
<sequence length="367" mass="43990">MNRLIIIGNGFDLAHRIKTSFNDFITDYFCNVMREVAKGKNYSDPLIQIKVNMQNYWRLNDPIKTPVNRANIFILIEEIRKSEDYEFIFLSPLLERVYSECSTLFWVDIEMEYFNLLLDSRHREKGVNQRGLVKKLNSELEFLKEKLIEYLEQEQLQFGGARDSDSILDCFCSDIKKHEIVTAELVENLKPDKLYFLNFNYTNTFERYAERCREKIPSEWNYIHGDLYKSNGKPIFGFGDELDKNYLEFEDDRNNELFKHIKSFEYLQTKNFYLLTRFIESCDFQVHIYGHSCGLSDRTMLNQIFEHENCKSIKIYYFKESDSRNDFVDKCYEISRHFKDKTMLRKKLIPFTFSEPMPQPGNINENR</sequence>
<reference evidence="2 4" key="2">
    <citation type="submission" date="2019-08" db="EMBL/GenBank/DDBJ databases">
        <title>Genome of Algoriphagus ratkowskyi IC026.</title>
        <authorList>
            <person name="Bowman J.P."/>
        </authorList>
    </citation>
    <scope>NUCLEOTIDE SEQUENCE [LARGE SCALE GENOMIC DNA]</scope>
    <source>
        <strain evidence="2 4">IC026</strain>
    </source>
</reference>
<evidence type="ECO:0000313" key="2">
    <source>
        <dbReference type="EMBL" id="TXD79735.1"/>
    </source>
</evidence>
<proteinExistence type="predicted"/>